<evidence type="ECO:0000313" key="2">
    <source>
        <dbReference type="Proteomes" id="UP001516662"/>
    </source>
</evidence>
<organism evidence="1 2">
    <name type="scientific">Litchfieldia luteola</name>
    <dbReference type="NCBI Taxonomy" id="682179"/>
    <lineage>
        <taxon>Bacteria</taxon>
        <taxon>Bacillati</taxon>
        <taxon>Bacillota</taxon>
        <taxon>Bacilli</taxon>
        <taxon>Bacillales</taxon>
        <taxon>Bacillaceae</taxon>
        <taxon>Litchfieldia</taxon>
    </lineage>
</organism>
<reference evidence="1 2" key="1">
    <citation type="submission" date="2020-10" db="EMBL/GenBank/DDBJ databases">
        <title>Bacillus sp. HD4P25, an endophyte from a halophyte.</title>
        <authorList>
            <person name="Sun J.-Q."/>
        </authorList>
    </citation>
    <scope>NUCLEOTIDE SEQUENCE [LARGE SCALE GENOMIC DNA]</scope>
    <source>
        <strain evidence="1 2">YIM 93174</strain>
    </source>
</reference>
<comment type="caution">
    <text evidence="1">The sequence shown here is derived from an EMBL/GenBank/DDBJ whole genome shotgun (WGS) entry which is preliminary data.</text>
</comment>
<keyword evidence="2" id="KW-1185">Reference proteome</keyword>
<gene>
    <name evidence="1" type="ORF">IMZ08_13060</name>
</gene>
<accession>A0ABR9QKF7</accession>
<dbReference type="RefSeq" id="WP_193537140.1">
    <property type="nucleotide sequence ID" value="NZ_JADCLJ010000020.1"/>
</dbReference>
<protein>
    <submittedName>
        <fullName evidence="1">Uncharacterized protein</fullName>
    </submittedName>
</protein>
<name>A0ABR9QKF7_9BACI</name>
<evidence type="ECO:0000313" key="1">
    <source>
        <dbReference type="EMBL" id="MBE4908992.1"/>
    </source>
</evidence>
<dbReference type="Proteomes" id="UP001516662">
    <property type="component" value="Unassembled WGS sequence"/>
</dbReference>
<proteinExistence type="predicted"/>
<dbReference type="EMBL" id="JADCLJ010000020">
    <property type="protein sequence ID" value="MBE4908992.1"/>
    <property type="molecule type" value="Genomic_DNA"/>
</dbReference>
<sequence length="66" mass="7713">MESKKVRLENDLYEAFLSIYKDIDQLASLVHISNRLPKKEAEIFKVKSHLKQSVKAIEFLTTEPHN</sequence>